<evidence type="ECO:0000256" key="3">
    <source>
        <dbReference type="ARBA" id="ARBA00022692"/>
    </source>
</evidence>
<proteinExistence type="inferred from homology"/>
<sequence length="543" mass="58508">MASDMEMMEAPNSTRGRLRIVAIMTALSLAMLVAALDQTILATAIPTIAAKLHSAAGYTWIGGAYLLANAAGACIWAKLSDIWGRKLILLIAVAWFFVSSIICAVAVSMEMLIAGRALQGVAGGGLLQLITIIISDLFSVRHRSLYLGLMEFMWAFAGGIGPLLGGAFSQYVSWRWNFWINVPVSGLTFILLFFFLDVHNPQTKIMDGVKAIDWFGSVSILGLTLMLLLGLDFGGETFSWSSAQVICLIIFGSACSLLFIYSERYLAKYPLMPMNIFSRLSNIATLAVAFAHGFVFIAGEYYMPLYLQSVKQASPMRSGVLILPLPLAEAICGIVTGAIIHKTGRYLELIWGGLALMILGNGLYIHLGVDSSLGEIIVYQLISGTGAGFLFQTPIIAIQAMVSQDDTATATATLGFIRNMATASSIVIGGVVFQNSMSTMKPGLLATGMSETLAEQMTGNSAAANIEYIGQIEDAAQLRAVREAFAWSLRNMWILYTCMAAVGLFFSAFILKANLNKEHVETVTGLSQEKKGVVEQLQPVTTA</sequence>
<comment type="similarity">
    <text evidence="2">Belongs to the major facilitator superfamily. TCR/Tet family.</text>
</comment>
<dbReference type="Gene3D" id="1.20.1250.20">
    <property type="entry name" value="MFS general substrate transporter like domains"/>
    <property type="match status" value="1"/>
</dbReference>
<dbReference type="EMBL" id="JAPWDQ010000001">
    <property type="protein sequence ID" value="KAJ5495685.1"/>
    <property type="molecule type" value="Genomic_DNA"/>
</dbReference>
<dbReference type="PANTHER" id="PTHR23501">
    <property type="entry name" value="MAJOR FACILITATOR SUPERFAMILY"/>
    <property type="match status" value="1"/>
</dbReference>
<keyword evidence="3 9" id="KW-0812">Transmembrane</keyword>
<dbReference type="GO" id="GO:0005774">
    <property type="term" value="C:vacuolar membrane"/>
    <property type="evidence" value="ECO:0007669"/>
    <property type="project" value="UniProtKB-SubCell"/>
</dbReference>
<evidence type="ECO:0000256" key="4">
    <source>
        <dbReference type="ARBA" id="ARBA00022989"/>
    </source>
</evidence>
<evidence type="ECO:0000256" key="1">
    <source>
        <dbReference type="ARBA" id="ARBA00004128"/>
    </source>
</evidence>
<gene>
    <name evidence="11" type="ORF">N7539_000801</name>
</gene>
<protein>
    <recommendedName>
        <fullName evidence="7">Efflux pump dotC</fullName>
    </recommendedName>
    <alternativeName>
        <fullName evidence="8">Dothistromin biosynthesis protein C</fullName>
    </alternativeName>
</protein>
<organism evidence="11 12">
    <name type="scientific">Penicillium diatomitis</name>
    <dbReference type="NCBI Taxonomy" id="2819901"/>
    <lineage>
        <taxon>Eukaryota</taxon>
        <taxon>Fungi</taxon>
        <taxon>Dikarya</taxon>
        <taxon>Ascomycota</taxon>
        <taxon>Pezizomycotina</taxon>
        <taxon>Eurotiomycetes</taxon>
        <taxon>Eurotiomycetidae</taxon>
        <taxon>Eurotiales</taxon>
        <taxon>Aspergillaceae</taxon>
        <taxon>Penicillium</taxon>
    </lineage>
</organism>
<dbReference type="Proteomes" id="UP001148312">
    <property type="component" value="Unassembled WGS sequence"/>
</dbReference>
<feature type="transmembrane region" description="Helical" evidence="9">
    <location>
        <begin position="121"/>
        <end position="140"/>
    </location>
</feature>
<evidence type="ECO:0000256" key="2">
    <source>
        <dbReference type="ARBA" id="ARBA00007520"/>
    </source>
</evidence>
<feature type="transmembrane region" description="Helical" evidence="9">
    <location>
        <begin position="237"/>
        <end position="260"/>
    </location>
</feature>
<dbReference type="SUPFAM" id="SSF103473">
    <property type="entry name" value="MFS general substrate transporter"/>
    <property type="match status" value="1"/>
</dbReference>
<dbReference type="GO" id="GO:0005886">
    <property type="term" value="C:plasma membrane"/>
    <property type="evidence" value="ECO:0007669"/>
    <property type="project" value="TreeGrafter"/>
</dbReference>
<dbReference type="Gene3D" id="1.20.1720.10">
    <property type="entry name" value="Multidrug resistance protein D"/>
    <property type="match status" value="1"/>
</dbReference>
<feature type="transmembrane region" description="Helical" evidence="9">
    <location>
        <begin position="377"/>
        <end position="398"/>
    </location>
</feature>
<dbReference type="FunFam" id="1.20.1250.20:FF:000196">
    <property type="entry name" value="MFS toxin efflux pump (AflT)"/>
    <property type="match status" value="1"/>
</dbReference>
<dbReference type="PANTHER" id="PTHR23501:SF158">
    <property type="entry name" value="TRANSPORTER, PUTATIVE (AFU_ORTHOLOGUE AFUA_5G14490)-RELATED"/>
    <property type="match status" value="1"/>
</dbReference>
<evidence type="ECO:0000313" key="12">
    <source>
        <dbReference type="Proteomes" id="UP001148312"/>
    </source>
</evidence>
<dbReference type="RefSeq" id="XP_056794698.1">
    <property type="nucleotide sequence ID" value="XM_056930405.1"/>
</dbReference>
<dbReference type="GO" id="GO:0022857">
    <property type="term" value="F:transmembrane transporter activity"/>
    <property type="evidence" value="ECO:0007669"/>
    <property type="project" value="InterPro"/>
</dbReference>
<evidence type="ECO:0000256" key="7">
    <source>
        <dbReference type="ARBA" id="ARBA00069956"/>
    </source>
</evidence>
<comment type="function">
    <text evidence="6">Efflux pump; part of the gene cluster that mediates the biosynthesis of dothistromin (DOTH), a polyketide toxin very similar in structure to the aflatoxin precursor, versicolorin B. One function of dotC may be to transport early-stage dothistromin biosynthetic intermediates from the cytoplasm into vacuoles, thereby affecting the rate of dothistromin production.</text>
</comment>
<evidence type="ECO:0000256" key="8">
    <source>
        <dbReference type="ARBA" id="ARBA00083178"/>
    </source>
</evidence>
<accession>A0A9X0C2Z9</accession>
<evidence type="ECO:0000259" key="10">
    <source>
        <dbReference type="PROSITE" id="PS50850"/>
    </source>
</evidence>
<feature type="transmembrane region" description="Helical" evidence="9">
    <location>
        <begin position="346"/>
        <end position="365"/>
    </location>
</feature>
<feature type="domain" description="Major facilitator superfamily (MFS) profile" evidence="10">
    <location>
        <begin position="23"/>
        <end position="515"/>
    </location>
</feature>
<evidence type="ECO:0000256" key="9">
    <source>
        <dbReference type="SAM" id="Phobius"/>
    </source>
</evidence>
<feature type="transmembrane region" description="Helical" evidence="9">
    <location>
        <begin position="493"/>
        <end position="511"/>
    </location>
</feature>
<reference evidence="11" key="2">
    <citation type="journal article" date="2023" name="IMA Fungus">
        <title>Comparative genomic study of the Penicillium genus elucidates a diverse pangenome and 15 lateral gene transfer events.</title>
        <authorList>
            <person name="Petersen C."/>
            <person name="Sorensen T."/>
            <person name="Nielsen M.R."/>
            <person name="Sondergaard T.E."/>
            <person name="Sorensen J.L."/>
            <person name="Fitzpatrick D.A."/>
            <person name="Frisvad J.C."/>
            <person name="Nielsen K.L."/>
        </authorList>
    </citation>
    <scope>NUCLEOTIDE SEQUENCE</scope>
    <source>
        <strain evidence="11">IBT 30728</strain>
    </source>
</reference>
<dbReference type="InterPro" id="IPR020846">
    <property type="entry name" value="MFS_dom"/>
</dbReference>
<evidence type="ECO:0000256" key="5">
    <source>
        <dbReference type="ARBA" id="ARBA00023136"/>
    </source>
</evidence>
<reference evidence="11" key="1">
    <citation type="submission" date="2022-12" db="EMBL/GenBank/DDBJ databases">
        <authorList>
            <person name="Petersen C."/>
        </authorList>
    </citation>
    <scope>NUCLEOTIDE SEQUENCE</scope>
    <source>
        <strain evidence="11">IBT 30728</strain>
    </source>
</reference>
<feature type="transmembrane region" description="Helical" evidence="9">
    <location>
        <begin position="152"/>
        <end position="172"/>
    </location>
</feature>
<feature type="transmembrane region" description="Helical" evidence="9">
    <location>
        <begin position="178"/>
        <end position="199"/>
    </location>
</feature>
<comment type="subcellular location">
    <subcellularLocation>
        <location evidence="1">Vacuole membrane</location>
        <topology evidence="1">Multi-pass membrane protein</topology>
    </subcellularLocation>
</comment>
<dbReference type="CDD" id="cd17502">
    <property type="entry name" value="MFS_Azr1_MDR_like"/>
    <property type="match status" value="1"/>
</dbReference>
<comment type="caution">
    <text evidence="11">The sequence shown here is derived from an EMBL/GenBank/DDBJ whole genome shotgun (WGS) entry which is preliminary data.</text>
</comment>
<feature type="transmembrane region" description="Helical" evidence="9">
    <location>
        <begin position="211"/>
        <end position="231"/>
    </location>
</feature>
<feature type="transmembrane region" description="Helical" evidence="9">
    <location>
        <begin position="88"/>
        <end position="109"/>
    </location>
</feature>
<dbReference type="InterPro" id="IPR011701">
    <property type="entry name" value="MFS"/>
</dbReference>
<dbReference type="FunFam" id="1.20.1720.10:FF:000014">
    <property type="entry name" value="MFS drug transporter, putative"/>
    <property type="match status" value="1"/>
</dbReference>
<keyword evidence="4 9" id="KW-1133">Transmembrane helix</keyword>
<evidence type="ECO:0000313" key="11">
    <source>
        <dbReference type="EMBL" id="KAJ5495685.1"/>
    </source>
</evidence>
<feature type="transmembrane region" description="Helical" evidence="9">
    <location>
        <begin position="58"/>
        <end position="76"/>
    </location>
</feature>
<keyword evidence="12" id="KW-1185">Reference proteome</keyword>
<evidence type="ECO:0000256" key="6">
    <source>
        <dbReference type="ARBA" id="ARBA00057269"/>
    </source>
</evidence>
<feature type="transmembrane region" description="Helical" evidence="9">
    <location>
        <begin position="410"/>
        <end position="433"/>
    </location>
</feature>
<dbReference type="GeneID" id="81620654"/>
<feature type="transmembrane region" description="Helical" evidence="9">
    <location>
        <begin position="280"/>
        <end position="299"/>
    </location>
</feature>
<dbReference type="InterPro" id="IPR036259">
    <property type="entry name" value="MFS_trans_sf"/>
</dbReference>
<name>A0A9X0C2Z9_9EURO</name>
<feature type="transmembrane region" description="Helical" evidence="9">
    <location>
        <begin position="319"/>
        <end position="339"/>
    </location>
</feature>
<dbReference type="PROSITE" id="PS50850">
    <property type="entry name" value="MFS"/>
    <property type="match status" value="1"/>
</dbReference>
<dbReference type="Pfam" id="PF07690">
    <property type="entry name" value="MFS_1"/>
    <property type="match status" value="1"/>
</dbReference>
<dbReference type="AlphaFoldDB" id="A0A9X0C2Z9"/>
<keyword evidence="5 9" id="KW-0472">Membrane</keyword>